<dbReference type="EMBL" id="JBHSQH010000001">
    <property type="protein sequence ID" value="MFC5969806.1"/>
    <property type="molecule type" value="Genomic_DNA"/>
</dbReference>
<dbReference type="SUPFAM" id="SSF75217">
    <property type="entry name" value="alpha/beta knot"/>
    <property type="match status" value="1"/>
</dbReference>
<dbReference type="InterPro" id="IPR029026">
    <property type="entry name" value="tRNA_m1G_MTases_N"/>
</dbReference>
<protein>
    <submittedName>
        <fullName evidence="6">RNA methyltransferase</fullName>
    </submittedName>
</protein>
<sequence length="242" mass="27217">MSIAVAVVDARTPGNVGTIARAMKNFGLSELLLVDPPDLDEDGEAYGFAGQAREDILPNARQVSFDHVVENYHTVGTTAITNDDERRHVRYPFRTPRELADSLEGVEADTCVVFGRERVGLHNEELERMDEVCTIPASADYPVLNLGQAATVVCYELRTLTVEDHQHPTEVDRAPQQDVVGLHDQWGSFVEAAGIVEERRQQTRRMFRRLVGRAHPTTREVSTLRGILRRAQSRIENPDRYD</sequence>
<dbReference type="InterPro" id="IPR029028">
    <property type="entry name" value="Alpha/beta_knot_MTases"/>
</dbReference>
<keyword evidence="3" id="KW-0808">Transferase</keyword>
<organism evidence="6 7">
    <name type="scientific">Halomarina salina</name>
    <dbReference type="NCBI Taxonomy" id="1872699"/>
    <lineage>
        <taxon>Archaea</taxon>
        <taxon>Methanobacteriati</taxon>
        <taxon>Methanobacteriota</taxon>
        <taxon>Stenosarchaea group</taxon>
        <taxon>Halobacteria</taxon>
        <taxon>Halobacteriales</taxon>
        <taxon>Natronomonadaceae</taxon>
        <taxon>Halomarina</taxon>
    </lineage>
</organism>
<dbReference type="CDD" id="cd18093">
    <property type="entry name" value="SpoU-like_TrmJ"/>
    <property type="match status" value="1"/>
</dbReference>
<proteinExistence type="inferred from homology"/>
<dbReference type="InterPro" id="IPR001537">
    <property type="entry name" value="SpoU_MeTrfase"/>
</dbReference>
<dbReference type="InterPro" id="IPR004384">
    <property type="entry name" value="RNA_MeTrfase_TrmJ/LasT"/>
</dbReference>
<dbReference type="GO" id="GO:0032259">
    <property type="term" value="P:methylation"/>
    <property type="evidence" value="ECO:0007669"/>
    <property type="project" value="UniProtKB-KW"/>
</dbReference>
<dbReference type="Gene3D" id="3.40.1280.10">
    <property type="match status" value="1"/>
</dbReference>
<evidence type="ECO:0000256" key="2">
    <source>
        <dbReference type="ARBA" id="ARBA00022603"/>
    </source>
</evidence>
<keyword evidence="4" id="KW-0949">S-adenosyl-L-methionine</keyword>
<dbReference type="Gene3D" id="1.10.8.590">
    <property type="match status" value="1"/>
</dbReference>
<dbReference type="RefSeq" id="WP_247418148.1">
    <property type="nucleotide sequence ID" value="NZ_JALLGW010000001.1"/>
</dbReference>
<dbReference type="PANTHER" id="PTHR42786:SF2">
    <property type="entry name" value="TRNA (CYTIDINE_URIDINE-2'-O-)-METHYLTRANSFERASE TRMJ"/>
    <property type="match status" value="1"/>
</dbReference>
<evidence type="ECO:0000256" key="3">
    <source>
        <dbReference type="ARBA" id="ARBA00022679"/>
    </source>
</evidence>
<reference evidence="6 7" key="1">
    <citation type="journal article" date="2019" name="Int. J. Syst. Evol. Microbiol.">
        <title>The Global Catalogue of Microorganisms (GCM) 10K type strain sequencing project: providing services to taxonomists for standard genome sequencing and annotation.</title>
        <authorList>
            <consortium name="The Broad Institute Genomics Platform"/>
            <consortium name="The Broad Institute Genome Sequencing Center for Infectious Disease"/>
            <person name="Wu L."/>
            <person name="Ma J."/>
        </authorList>
    </citation>
    <scope>NUCLEOTIDE SEQUENCE [LARGE SCALE GENOMIC DNA]</scope>
    <source>
        <strain evidence="6 7">CGMCC 1.12543</strain>
    </source>
</reference>
<name>A0ABD5RGV6_9EURY</name>
<keyword evidence="2 6" id="KW-0489">Methyltransferase</keyword>
<dbReference type="AlphaFoldDB" id="A0ABD5RGV6"/>
<comment type="caution">
    <text evidence="6">The sequence shown here is derived from an EMBL/GenBank/DDBJ whole genome shotgun (WGS) entry which is preliminary data.</text>
</comment>
<evidence type="ECO:0000313" key="6">
    <source>
        <dbReference type="EMBL" id="MFC5969806.1"/>
    </source>
</evidence>
<gene>
    <name evidence="6" type="ORF">ACFPYI_00535</name>
</gene>
<evidence type="ECO:0000256" key="1">
    <source>
        <dbReference type="ARBA" id="ARBA00007228"/>
    </source>
</evidence>
<evidence type="ECO:0000256" key="4">
    <source>
        <dbReference type="ARBA" id="ARBA00022691"/>
    </source>
</evidence>
<feature type="domain" description="tRNA/rRNA methyltransferase SpoU type" evidence="5">
    <location>
        <begin position="3"/>
        <end position="155"/>
    </location>
</feature>
<dbReference type="Pfam" id="PF00588">
    <property type="entry name" value="SpoU_methylase"/>
    <property type="match status" value="1"/>
</dbReference>
<dbReference type="Proteomes" id="UP001596099">
    <property type="component" value="Unassembled WGS sequence"/>
</dbReference>
<evidence type="ECO:0000313" key="7">
    <source>
        <dbReference type="Proteomes" id="UP001596099"/>
    </source>
</evidence>
<keyword evidence="7" id="KW-1185">Reference proteome</keyword>
<comment type="similarity">
    <text evidence="1">Belongs to the class IV-like SAM-binding methyltransferase superfamily. RNA methyltransferase TrmH family.</text>
</comment>
<evidence type="ECO:0000259" key="5">
    <source>
        <dbReference type="Pfam" id="PF00588"/>
    </source>
</evidence>
<dbReference type="PIRSF" id="PIRSF004808">
    <property type="entry name" value="LasT"/>
    <property type="match status" value="1"/>
</dbReference>
<dbReference type="GO" id="GO:0008168">
    <property type="term" value="F:methyltransferase activity"/>
    <property type="evidence" value="ECO:0007669"/>
    <property type="project" value="UniProtKB-KW"/>
</dbReference>
<dbReference type="NCBIfam" id="TIGR00050">
    <property type="entry name" value="rRNA_methyl_1"/>
    <property type="match status" value="1"/>
</dbReference>
<accession>A0ABD5RGV6</accession>
<dbReference type="PANTHER" id="PTHR42786">
    <property type="entry name" value="TRNA/RRNA METHYLTRANSFERASE"/>
    <property type="match status" value="1"/>
</dbReference>